<feature type="compositionally biased region" description="Low complexity" evidence="9">
    <location>
        <begin position="390"/>
        <end position="400"/>
    </location>
</feature>
<dbReference type="InterPro" id="IPR017452">
    <property type="entry name" value="GPCR_Rhodpsn_7TM"/>
</dbReference>
<feature type="region of interest" description="Disordered" evidence="9">
    <location>
        <begin position="381"/>
        <end position="400"/>
    </location>
</feature>
<dbReference type="CDD" id="cd00637">
    <property type="entry name" value="7tm_classA_rhodopsin-like"/>
    <property type="match status" value="1"/>
</dbReference>
<evidence type="ECO:0000259" key="11">
    <source>
        <dbReference type="PROSITE" id="PS50262"/>
    </source>
</evidence>
<dbReference type="PANTHER" id="PTHR24229">
    <property type="entry name" value="NEUROPEPTIDES RECEPTOR"/>
    <property type="match status" value="1"/>
</dbReference>
<accession>A0A0K0EVC0</accession>
<dbReference type="PANTHER" id="PTHR24229:SF84">
    <property type="entry name" value="G-PROTEIN COUPLED RECEPTORS FAMILY 1 PROFILE DOMAIN-CONTAINING PROTEIN"/>
    <property type="match status" value="1"/>
</dbReference>
<feature type="transmembrane region" description="Helical" evidence="10">
    <location>
        <begin position="234"/>
        <end position="253"/>
    </location>
</feature>
<keyword evidence="4 10" id="KW-1133">Transmembrane helix</keyword>
<dbReference type="Gene3D" id="1.20.1070.10">
    <property type="entry name" value="Rhodopsin 7-helix transmembrane proteins"/>
    <property type="match status" value="1"/>
</dbReference>
<evidence type="ECO:0000313" key="12">
    <source>
        <dbReference type="Proteomes" id="UP000035680"/>
    </source>
</evidence>
<dbReference type="PRINTS" id="PR00237">
    <property type="entry name" value="GPCRRHODOPSN"/>
</dbReference>
<feature type="domain" description="G-protein coupled receptors family 1 profile" evidence="11">
    <location>
        <begin position="24"/>
        <end position="258"/>
    </location>
</feature>
<keyword evidence="12" id="KW-1185">Reference proteome</keyword>
<dbReference type="Proteomes" id="UP000035680">
    <property type="component" value="Unassembled WGS sequence"/>
</dbReference>
<reference evidence="13" key="2">
    <citation type="submission" date="2015-08" db="UniProtKB">
        <authorList>
            <consortium name="WormBaseParasite"/>
        </authorList>
    </citation>
    <scope>IDENTIFICATION</scope>
</reference>
<feature type="transmembrane region" description="Helical" evidence="10">
    <location>
        <begin position="191"/>
        <end position="213"/>
    </location>
</feature>
<feature type="transmembrane region" description="Helical" evidence="10">
    <location>
        <begin position="7"/>
        <end position="30"/>
    </location>
</feature>
<keyword evidence="6 10" id="KW-0472">Membrane</keyword>
<evidence type="ECO:0000256" key="9">
    <source>
        <dbReference type="SAM" id="MobiDB-lite"/>
    </source>
</evidence>
<keyword evidence="7" id="KW-0675">Receptor</keyword>
<evidence type="ECO:0000256" key="3">
    <source>
        <dbReference type="ARBA" id="ARBA00022692"/>
    </source>
</evidence>
<feature type="transmembrane region" description="Helical" evidence="10">
    <location>
        <begin position="143"/>
        <end position="162"/>
    </location>
</feature>
<evidence type="ECO:0000256" key="4">
    <source>
        <dbReference type="ARBA" id="ARBA00022989"/>
    </source>
</evidence>
<evidence type="ECO:0000256" key="5">
    <source>
        <dbReference type="ARBA" id="ARBA00023040"/>
    </source>
</evidence>
<dbReference type="STRING" id="75913.A0A0K0EVC0"/>
<dbReference type="AlphaFoldDB" id="A0A0K0EVC0"/>
<comment type="subcellular location">
    <subcellularLocation>
        <location evidence="1">Cell membrane</location>
        <topology evidence="1">Multi-pass membrane protein</topology>
    </subcellularLocation>
</comment>
<dbReference type="InterPro" id="IPR000276">
    <property type="entry name" value="GPCR_Rhodpsn"/>
</dbReference>
<evidence type="ECO:0000256" key="1">
    <source>
        <dbReference type="ARBA" id="ARBA00004651"/>
    </source>
</evidence>
<keyword evidence="2" id="KW-1003">Cell membrane</keyword>
<evidence type="ECO:0000256" key="7">
    <source>
        <dbReference type="ARBA" id="ARBA00023170"/>
    </source>
</evidence>
<keyword evidence="3 10" id="KW-0812">Transmembrane</keyword>
<evidence type="ECO:0000313" key="13">
    <source>
        <dbReference type="WBParaSite" id="SVE_0047000.1"/>
    </source>
</evidence>
<keyword evidence="8" id="KW-0807">Transducer</keyword>
<evidence type="ECO:0000256" key="2">
    <source>
        <dbReference type="ARBA" id="ARBA00022475"/>
    </source>
</evidence>
<sequence length="486" mass="55576">MNTEWGVYLIIIIYFKLALCGLIGNIWVLYTVTKQLLGHKKLSSTSHNYRWISSSIPSQSSASIYLLTLSVVDLISLLCVPMLANDILNNMWPYGGILCKIFYACEGANKSLSPLLLTALSVDRYIAVCRPNLAWLRQIKHSLGIVFICFIISLIFILQVTWRSKVTEMIDYNGKEHLKCTVRMTEAFDVYHAISCYILPLLVILGVYIAILNRLYHHTRYSTVGKRTSINLSRVVRCSVMVVAFYFICWTPYWTLRMHALITGDSRQYGNANKTIEGLTNSNKISTHEDDVLLANNLSFTSSFINKESLFKDKVISVIQTTLKTSLKKDEDISMSQTGSISDFFEIFFLYLLHALPYTQSSFNWLFYAFLNQNLRNPGKKNDQRQVLPNSGVNNQNNPNDSYPSVLVVWKNFSSNITSNIFNSPRHKKHGNLQQSSIKCETYNLSPDMCTIERDNNYNCKEDCSINNHLDVHKPFLKKTSLMVSK</sequence>
<dbReference type="GO" id="GO:0042277">
    <property type="term" value="F:peptide binding"/>
    <property type="evidence" value="ECO:0007669"/>
    <property type="project" value="TreeGrafter"/>
</dbReference>
<keyword evidence="5" id="KW-0297">G-protein coupled receptor</keyword>
<dbReference type="GO" id="GO:0043005">
    <property type="term" value="C:neuron projection"/>
    <property type="evidence" value="ECO:0007669"/>
    <property type="project" value="TreeGrafter"/>
</dbReference>
<dbReference type="SUPFAM" id="SSF81321">
    <property type="entry name" value="Family A G protein-coupled receptor-like"/>
    <property type="match status" value="1"/>
</dbReference>
<dbReference type="GO" id="GO:0005886">
    <property type="term" value="C:plasma membrane"/>
    <property type="evidence" value="ECO:0007669"/>
    <property type="project" value="UniProtKB-SubCell"/>
</dbReference>
<evidence type="ECO:0000256" key="10">
    <source>
        <dbReference type="SAM" id="Phobius"/>
    </source>
</evidence>
<protein>
    <submittedName>
        <fullName evidence="13">G_PROTEIN_RECEP_F1_2 domain-containing protein</fullName>
    </submittedName>
</protein>
<name>A0A0K0EVC0_STRVS</name>
<reference evidence="12" key="1">
    <citation type="submission" date="2014-07" db="EMBL/GenBank/DDBJ databases">
        <authorList>
            <person name="Martin A.A"/>
            <person name="De Silva N."/>
        </authorList>
    </citation>
    <scope>NUCLEOTIDE SEQUENCE</scope>
</reference>
<dbReference type="PROSITE" id="PS50262">
    <property type="entry name" value="G_PROTEIN_RECEP_F1_2"/>
    <property type="match status" value="1"/>
</dbReference>
<dbReference type="WBParaSite" id="SVE_0047000.1">
    <property type="protein sequence ID" value="SVE_0047000.1"/>
    <property type="gene ID" value="SVE_0047000"/>
</dbReference>
<evidence type="ECO:0000256" key="8">
    <source>
        <dbReference type="ARBA" id="ARBA00023224"/>
    </source>
</evidence>
<proteinExistence type="predicted"/>
<dbReference type="Pfam" id="PF00001">
    <property type="entry name" value="7tm_1"/>
    <property type="match status" value="1"/>
</dbReference>
<evidence type="ECO:0000256" key="6">
    <source>
        <dbReference type="ARBA" id="ARBA00023136"/>
    </source>
</evidence>
<feature type="transmembrane region" description="Helical" evidence="10">
    <location>
        <begin position="64"/>
        <end position="84"/>
    </location>
</feature>
<organism evidence="12 13">
    <name type="scientific">Strongyloides venezuelensis</name>
    <name type="common">Threadworm</name>
    <dbReference type="NCBI Taxonomy" id="75913"/>
    <lineage>
        <taxon>Eukaryota</taxon>
        <taxon>Metazoa</taxon>
        <taxon>Ecdysozoa</taxon>
        <taxon>Nematoda</taxon>
        <taxon>Chromadorea</taxon>
        <taxon>Rhabditida</taxon>
        <taxon>Tylenchina</taxon>
        <taxon>Panagrolaimomorpha</taxon>
        <taxon>Strongyloidoidea</taxon>
        <taxon>Strongyloididae</taxon>
        <taxon>Strongyloides</taxon>
    </lineage>
</organism>
<dbReference type="GO" id="GO:0004930">
    <property type="term" value="F:G protein-coupled receptor activity"/>
    <property type="evidence" value="ECO:0007669"/>
    <property type="project" value="UniProtKB-KW"/>
</dbReference>